<reference evidence="1" key="1">
    <citation type="submission" date="2024-05" db="EMBL/GenBank/DDBJ databases">
        <authorList>
            <person name="Mugo M.M."/>
            <person name="Musyoki A.M."/>
            <person name="Makumi A.M."/>
            <person name="Mutai I."/>
            <person name="Drechsel O."/>
            <person name="Kering K.K."/>
            <person name="Muturi P."/>
            <person name="Mbae C.K."/>
            <person name="Kariuki S.M."/>
        </authorList>
    </citation>
    <scope>NUCLEOTIDE SEQUENCE</scope>
</reference>
<accession>A0AAU8GHT1</accession>
<dbReference type="EMBL" id="PP856727">
    <property type="protein sequence ID" value="XCH41242.1"/>
    <property type="molecule type" value="Genomic_DNA"/>
</dbReference>
<name>A0AAU8GHT1_9CAUD</name>
<proteinExistence type="predicted"/>
<evidence type="ECO:0000313" key="1">
    <source>
        <dbReference type="EMBL" id="XCH41242.1"/>
    </source>
</evidence>
<sequence length="47" mass="5846">MEFQDRPIRRLKRLRPLFHFQHWVYNGPVPHERNLTEDIPNAIYDQT</sequence>
<organism evidence="1">
    <name type="scientific">Salmonella phage vB_STmST313_KE28</name>
    <dbReference type="NCBI Taxonomy" id="3161179"/>
    <lineage>
        <taxon>Viruses</taxon>
        <taxon>Duplodnaviria</taxon>
        <taxon>Heunggongvirae</taxon>
        <taxon>Uroviricota</taxon>
        <taxon>Caudoviricetes</taxon>
        <taxon>Pantevenvirales</taxon>
        <taxon>Ackermannviridae</taxon>
        <taxon>Cvivirinae</taxon>
        <taxon>Kuttervirus</taxon>
    </lineage>
</organism>
<gene>
    <name evidence="1" type="ORF">YANPRGVA_CDS0066</name>
</gene>
<protein>
    <submittedName>
        <fullName evidence="1">Uncharacterized protein</fullName>
    </submittedName>
</protein>